<evidence type="ECO:0000256" key="6">
    <source>
        <dbReference type="ARBA" id="ARBA00023136"/>
    </source>
</evidence>
<evidence type="ECO:0000256" key="5">
    <source>
        <dbReference type="ARBA" id="ARBA00022989"/>
    </source>
</evidence>
<keyword evidence="9" id="KW-1185">Reference proteome</keyword>
<feature type="transmembrane region" description="Helical" evidence="7">
    <location>
        <begin position="78"/>
        <end position="98"/>
    </location>
</feature>
<proteinExistence type="inferred from homology"/>
<feature type="transmembrane region" description="Helical" evidence="7">
    <location>
        <begin position="110"/>
        <end position="128"/>
    </location>
</feature>
<dbReference type="InterPro" id="IPR051907">
    <property type="entry name" value="DoxX-like_oxidoreductase"/>
</dbReference>
<keyword evidence="6 7" id="KW-0472">Membrane</keyword>
<evidence type="ECO:0000256" key="4">
    <source>
        <dbReference type="ARBA" id="ARBA00022692"/>
    </source>
</evidence>
<keyword evidence="4 7" id="KW-0812">Transmembrane</keyword>
<dbReference type="GO" id="GO:0005886">
    <property type="term" value="C:plasma membrane"/>
    <property type="evidence" value="ECO:0007669"/>
    <property type="project" value="UniProtKB-SubCell"/>
</dbReference>
<comment type="similarity">
    <text evidence="2">Belongs to the DoxX family.</text>
</comment>
<dbReference type="RefSeq" id="WP_161156831.1">
    <property type="nucleotide sequence ID" value="NZ_WEKT01000029.1"/>
</dbReference>
<keyword evidence="5 7" id="KW-1133">Transmembrane helix</keyword>
<name>A0A7X4LLZ0_9VIBR</name>
<evidence type="ECO:0000256" key="3">
    <source>
        <dbReference type="ARBA" id="ARBA00022475"/>
    </source>
</evidence>
<dbReference type="InterPro" id="IPR032808">
    <property type="entry name" value="DoxX"/>
</dbReference>
<comment type="subcellular location">
    <subcellularLocation>
        <location evidence="1">Cell membrane</location>
        <topology evidence="1">Multi-pass membrane protein</topology>
    </subcellularLocation>
</comment>
<feature type="transmembrane region" description="Helical" evidence="7">
    <location>
        <begin position="12"/>
        <end position="31"/>
    </location>
</feature>
<evidence type="ECO:0000313" key="8">
    <source>
        <dbReference type="EMBL" id="MZI94423.1"/>
    </source>
</evidence>
<comment type="caution">
    <text evidence="8">The sequence shown here is derived from an EMBL/GenBank/DDBJ whole genome shotgun (WGS) entry which is preliminary data.</text>
</comment>
<evidence type="ECO:0000256" key="7">
    <source>
        <dbReference type="SAM" id="Phobius"/>
    </source>
</evidence>
<dbReference type="Pfam" id="PF07681">
    <property type="entry name" value="DoxX"/>
    <property type="match status" value="1"/>
</dbReference>
<protein>
    <submittedName>
        <fullName evidence="8">DoxX family membrane protein</fullName>
    </submittedName>
</protein>
<sequence>MTDNKTTPYAALLLRITLGILFLAHLGLKYFVFTPAGTAQFFQSLSLPGWLAYVTMLWELLGAIALITGFYTRISAVVMIPVLLGAIVTVHGPAGFFFTDANGGWEYPAFWIVGLIALALIGDGPYAVKPTNLKFGEQK</sequence>
<organism evidence="8 9">
    <name type="scientific">Vibrio eleionomae</name>
    <dbReference type="NCBI Taxonomy" id="2653505"/>
    <lineage>
        <taxon>Bacteria</taxon>
        <taxon>Pseudomonadati</taxon>
        <taxon>Pseudomonadota</taxon>
        <taxon>Gammaproteobacteria</taxon>
        <taxon>Vibrionales</taxon>
        <taxon>Vibrionaceae</taxon>
        <taxon>Vibrio</taxon>
    </lineage>
</organism>
<dbReference type="PANTHER" id="PTHR33452">
    <property type="entry name" value="OXIDOREDUCTASE CATD-RELATED"/>
    <property type="match status" value="1"/>
</dbReference>
<dbReference type="AlphaFoldDB" id="A0A7X4LLZ0"/>
<dbReference type="EMBL" id="WEKT01000029">
    <property type="protein sequence ID" value="MZI94423.1"/>
    <property type="molecule type" value="Genomic_DNA"/>
</dbReference>
<dbReference type="Proteomes" id="UP000462621">
    <property type="component" value="Unassembled WGS sequence"/>
</dbReference>
<keyword evidence="3" id="KW-1003">Cell membrane</keyword>
<reference evidence="8 9" key="1">
    <citation type="submission" date="2019-10" db="EMBL/GenBank/DDBJ databases">
        <title>Vibrio sp. nov. isolated from a shrimp pond.</title>
        <authorList>
            <person name="Gomez-Gil B."/>
            <person name="Enciso-Ibarra J."/>
            <person name="Enciso-Ibarra K."/>
            <person name="Bolan-Mejia C."/>
        </authorList>
    </citation>
    <scope>NUCLEOTIDE SEQUENCE [LARGE SCALE GENOMIC DNA]</scope>
    <source>
        <strain evidence="8 9">CAIM 722</strain>
    </source>
</reference>
<evidence type="ECO:0000256" key="1">
    <source>
        <dbReference type="ARBA" id="ARBA00004651"/>
    </source>
</evidence>
<gene>
    <name evidence="8" type="ORF">F9817_14590</name>
</gene>
<feature type="transmembrane region" description="Helical" evidence="7">
    <location>
        <begin position="51"/>
        <end position="71"/>
    </location>
</feature>
<dbReference type="PANTHER" id="PTHR33452:SF1">
    <property type="entry name" value="INNER MEMBRANE PROTEIN YPHA-RELATED"/>
    <property type="match status" value="1"/>
</dbReference>
<evidence type="ECO:0000256" key="2">
    <source>
        <dbReference type="ARBA" id="ARBA00006679"/>
    </source>
</evidence>
<accession>A0A7X4LLZ0</accession>
<evidence type="ECO:0000313" key="9">
    <source>
        <dbReference type="Proteomes" id="UP000462621"/>
    </source>
</evidence>